<dbReference type="SUPFAM" id="SSF161098">
    <property type="entry name" value="MetI-like"/>
    <property type="match status" value="1"/>
</dbReference>
<keyword evidence="10" id="KW-1185">Reference proteome</keyword>
<accession>A0ABP8VWY0</accession>
<dbReference type="InterPro" id="IPR000515">
    <property type="entry name" value="MetI-like"/>
</dbReference>
<dbReference type="PANTHER" id="PTHR30151">
    <property type="entry name" value="ALKANE SULFONATE ABC TRANSPORTER-RELATED, MEMBRANE SUBUNIT"/>
    <property type="match status" value="1"/>
</dbReference>
<reference evidence="10" key="1">
    <citation type="journal article" date="2019" name="Int. J. Syst. Evol. Microbiol.">
        <title>The Global Catalogue of Microorganisms (GCM) 10K type strain sequencing project: providing services to taxonomists for standard genome sequencing and annotation.</title>
        <authorList>
            <consortium name="The Broad Institute Genomics Platform"/>
            <consortium name="The Broad Institute Genome Sequencing Center for Infectious Disease"/>
            <person name="Wu L."/>
            <person name="Ma J."/>
        </authorList>
    </citation>
    <scope>NUCLEOTIDE SEQUENCE [LARGE SCALE GENOMIC DNA]</scope>
    <source>
        <strain evidence="10">JCM 18127</strain>
    </source>
</reference>
<dbReference type="InterPro" id="IPR035906">
    <property type="entry name" value="MetI-like_sf"/>
</dbReference>
<proteinExistence type="inferred from homology"/>
<evidence type="ECO:0000256" key="6">
    <source>
        <dbReference type="ARBA" id="ARBA00023136"/>
    </source>
</evidence>
<evidence type="ECO:0000256" key="1">
    <source>
        <dbReference type="ARBA" id="ARBA00004651"/>
    </source>
</evidence>
<evidence type="ECO:0000256" key="2">
    <source>
        <dbReference type="ARBA" id="ARBA00022448"/>
    </source>
</evidence>
<feature type="transmembrane region" description="Helical" evidence="7">
    <location>
        <begin position="125"/>
        <end position="144"/>
    </location>
</feature>
<evidence type="ECO:0000256" key="5">
    <source>
        <dbReference type="ARBA" id="ARBA00022989"/>
    </source>
</evidence>
<protein>
    <submittedName>
        <fullName evidence="9">ABC transporter permease</fullName>
    </submittedName>
</protein>
<feature type="domain" description="ABC transmembrane type-1" evidence="8">
    <location>
        <begin position="59"/>
        <end position="243"/>
    </location>
</feature>
<evidence type="ECO:0000313" key="10">
    <source>
        <dbReference type="Proteomes" id="UP001500621"/>
    </source>
</evidence>
<comment type="subcellular location">
    <subcellularLocation>
        <location evidence="1 7">Cell membrane</location>
        <topology evidence="1 7">Multi-pass membrane protein</topology>
    </subcellularLocation>
</comment>
<feature type="transmembrane region" description="Helical" evidence="7">
    <location>
        <begin position="63"/>
        <end position="87"/>
    </location>
</feature>
<comment type="caution">
    <text evidence="9">The sequence shown here is derived from an EMBL/GenBank/DDBJ whole genome shotgun (WGS) entry which is preliminary data.</text>
</comment>
<gene>
    <name evidence="9" type="ORF">GCM10023226_07170</name>
</gene>
<dbReference type="CDD" id="cd06261">
    <property type="entry name" value="TM_PBP2"/>
    <property type="match status" value="1"/>
</dbReference>
<evidence type="ECO:0000256" key="4">
    <source>
        <dbReference type="ARBA" id="ARBA00022692"/>
    </source>
</evidence>
<name>A0ABP8VWY0_9ACTN</name>
<keyword evidence="6 7" id="KW-0472">Membrane</keyword>
<evidence type="ECO:0000256" key="3">
    <source>
        <dbReference type="ARBA" id="ARBA00022475"/>
    </source>
</evidence>
<feature type="transmembrane region" description="Helical" evidence="7">
    <location>
        <begin position="215"/>
        <end position="235"/>
    </location>
</feature>
<evidence type="ECO:0000313" key="9">
    <source>
        <dbReference type="EMBL" id="GAA4672812.1"/>
    </source>
</evidence>
<dbReference type="Pfam" id="PF00528">
    <property type="entry name" value="BPD_transp_1"/>
    <property type="match status" value="1"/>
</dbReference>
<dbReference type="PANTHER" id="PTHR30151:SF0">
    <property type="entry name" value="ABC TRANSPORTER PERMEASE PROTEIN MJ0413-RELATED"/>
    <property type="match status" value="1"/>
</dbReference>
<keyword evidence="5 7" id="KW-1133">Transmembrane helix</keyword>
<evidence type="ECO:0000256" key="7">
    <source>
        <dbReference type="RuleBase" id="RU363032"/>
    </source>
</evidence>
<feature type="transmembrane region" description="Helical" evidence="7">
    <location>
        <begin position="165"/>
        <end position="195"/>
    </location>
</feature>
<keyword evidence="3" id="KW-1003">Cell membrane</keyword>
<evidence type="ECO:0000259" key="8">
    <source>
        <dbReference type="PROSITE" id="PS50928"/>
    </source>
</evidence>
<dbReference type="PROSITE" id="PS50928">
    <property type="entry name" value="ABC_TM1"/>
    <property type="match status" value="1"/>
</dbReference>
<dbReference type="Gene3D" id="1.10.3720.10">
    <property type="entry name" value="MetI-like"/>
    <property type="match status" value="1"/>
</dbReference>
<dbReference type="RefSeq" id="WP_345262721.1">
    <property type="nucleotide sequence ID" value="NZ_BAABIM010000001.1"/>
</dbReference>
<organism evidence="9 10">
    <name type="scientific">Nocardioides nanhaiensis</name>
    <dbReference type="NCBI Taxonomy" id="1476871"/>
    <lineage>
        <taxon>Bacteria</taxon>
        <taxon>Bacillati</taxon>
        <taxon>Actinomycetota</taxon>
        <taxon>Actinomycetes</taxon>
        <taxon>Propionibacteriales</taxon>
        <taxon>Nocardioidaceae</taxon>
        <taxon>Nocardioides</taxon>
    </lineage>
</organism>
<keyword evidence="4 7" id="KW-0812">Transmembrane</keyword>
<sequence length="255" mass="27822">MSKIWGRILWPLAGFGSFVLVWYLVAVSGVMPPGQLPRPDEVVGTLATQFRDDDLLLDVRLSVLRVLIGVAVGCSLALPVGFLLAWYTPLRQMFDPLFSFFRALPPIALIPLVIIYLGIGEQARLFILIYAAFFASVVVIYEGIASTDEIYVRAARSMGASEMELFRRVIVPLAVPQVLVAVRVAVGVCWATLVAAELIAAQRGLGASIQDAANFFQIEMVYGGVVLIGLSALVMDRLLAVVMKRAVRWQDRVGG</sequence>
<dbReference type="EMBL" id="BAABIM010000001">
    <property type="protein sequence ID" value="GAA4672812.1"/>
    <property type="molecule type" value="Genomic_DNA"/>
</dbReference>
<comment type="similarity">
    <text evidence="7">Belongs to the binding-protein-dependent transport system permease family.</text>
</comment>
<feature type="transmembrane region" description="Helical" evidence="7">
    <location>
        <begin position="12"/>
        <end position="31"/>
    </location>
</feature>
<keyword evidence="2 7" id="KW-0813">Transport</keyword>
<feature type="transmembrane region" description="Helical" evidence="7">
    <location>
        <begin position="99"/>
        <end position="119"/>
    </location>
</feature>
<dbReference type="Proteomes" id="UP001500621">
    <property type="component" value="Unassembled WGS sequence"/>
</dbReference>